<evidence type="ECO:0000256" key="5">
    <source>
        <dbReference type="SAM" id="MobiDB-lite"/>
    </source>
</evidence>
<dbReference type="AlphaFoldDB" id="R7UJQ2"/>
<evidence type="ECO:0000256" key="1">
    <source>
        <dbReference type="ARBA" id="ARBA00004123"/>
    </source>
</evidence>
<evidence type="ECO:0000313" key="8">
    <source>
        <dbReference type="EnsemblMetazoa" id="CapteP82573"/>
    </source>
</evidence>
<dbReference type="InterPro" id="IPR057974">
    <property type="entry name" value="NUA/TPR/MLP1-2-like_dom"/>
</dbReference>
<feature type="coiled-coil region" evidence="4">
    <location>
        <begin position="332"/>
        <end position="447"/>
    </location>
</feature>
<dbReference type="GO" id="GO:1901673">
    <property type="term" value="P:regulation of mitotic spindle assembly"/>
    <property type="evidence" value="ECO:0007669"/>
    <property type="project" value="TreeGrafter"/>
</dbReference>
<feature type="coiled-coil region" evidence="4">
    <location>
        <begin position="476"/>
        <end position="514"/>
    </location>
</feature>
<keyword evidence="9" id="KW-1185">Reference proteome</keyword>
<dbReference type="EMBL" id="AMQN01007411">
    <property type="status" value="NOT_ANNOTATED_CDS"/>
    <property type="molecule type" value="Genomic_DNA"/>
</dbReference>
<keyword evidence="3" id="KW-0539">Nucleus</keyword>
<feature type="non-terminal residue" evidence="7">
    <location>
        <position position="1"/>
    </location>
</feature>
<feature type="coiled-coil region" evidence="4">
    <location>
        <begin position="94"/>
        <end position="156"/>
    </location>
</feature>
<dbReference type="Pfam" id="PF25785">
    <property type="entry name" value="TPR"/>
    <property type="match status" value="1"/>
</dbReference>
<dbReference type="HOGENOM" id="CLU_530608_0_0_1"/>
<dbReference type="EnsemblMetazoa" id="CapteT82573">
    <property type="protein sequence ID" value="CapteP82573"/>
    <property type="gene ID" value="CapteG82573"/>
</dbReference>
<evidence type="ECO:0000259" key="6">
    <source>
        <dbReference type="Pfam" id="PF25785"/>
    </source>
</evidence>
<dbReference type="GO" id="GO:0005643">
    <property type="term" value="C:nuclear pore"/>
    <property type="evidence" value="ECO:0007669"/>
    <property type="project" value="TreeGrafter"/>
</dbReference>
<gene>
    <name evidence="7" type="ORF">CAPTEDRAFT_82573</name>
</gene>
<dbReference type="GO" id="GO:0006406">
    <property type="term" value="P:mRNA export from nucleus"/>
    <property type="evidence" value="ECO:0007669"/>
    <property type="project" value="TreeGrafter"/>
</dbReference>
<comment type="subcellular location">
    <subcellularLocation>
        <location evidence="1">Nucleus</location>
    </subcellularLocation>
</comment>
<evidence type="ECO:0000313" key="7">
    <source>
        <dbReference type="EMBL" id="ELU06440.1"/>
    </source>
</evidence>
<organism evidence="7">
    <name type="scientific">Capitella teleta</name>
    <name type="common">Polychaete worm</name>
    <dbReference type="NCBI Taxonomy" id="283909"/>
    <lineage>
        <taxon>Eukaryota</taxon>
        <taxon>Metazoa</taxon>
        <taxon>Spiralia</taxon>
        <taxon>Lophotrochozoa</taxon>
        <taxon>Annelida</taxon>
        <taxon>Polychaeta</taxon>
        <taxon>Sedentaria</taxon>
        <taxon>Scolecida</taxon>
        <taxon>Capitellidae</taxon>
        <taxon>Capitella</taxon>
    </lineage>
</organism>
<dbReference type="STRING" id="283909.R7UJQ2"/>
<dbReference type="Proteomes" id="UP000014760">
    <property type="component" value="Unassembled WGS sequence"/>
</dbReference>
<reference evidence="9" key="1">
    <citation type="submission" date="2012-12" db="EMBL/GenBank/DDBJ databases">
        <authorList>
            <person name="Hellsten U."/>
            <person name="Grimwood J."/>
            <person name="Chapman J.A."/>
            <person name="Shapiro H."/>
            <person name="Aerts A."/>
            <person name="Otillar R.P."/>
            <person name="Terry A.Y."/>
            <person name="Boore J.L."/>
            <person name="Simakov O."/>
            <person name="Marletaz F."/>
            <person name="Cho S.-J."/>
            <person name="Edsinger-Gonzales E."/>
            <person name="Havlak P."/>
            <person name="Kuo D.-H."/>
            <person name="Larsson T."/>
            <person name="Lv J."/>
            <person name="Arendt D."/>
            <person name="Savage R."/>
            <person name="Osoegawa K."/>
            <person name="de Jong P."/>
            <person name="Lindberg D.R."/>
            <person name="Seaver E.C."/>
            <person name="Weisblat D.A."/>
            <person name="Putnam N.H."/>
            <person name="Grigoriev I.V."/>
            <person name="Rokhsar D.S."/>
        </authorList>
    </citation>
    <scope>NUCLEOTIDE SEQUENCE</scope>
    <source>
        <strain evidence="9">I ESC-2004</strain>
    </source>
</reference>
<sequence length="514" mass="59102">EMLSKQETEIEMANQLVEELKGAKRFSVSDDSIQLSPSVKAASKLLKPGMTLTQIYSEYVTMSEQLSVEKEKNEGLNLHLQHFCQQVEEKAPLLQKQKEEYVQAVDKVNQMARQLDTAMLESERMRLSAEENNRRCAELRRENKRLQQQGHDLGQQVRMLLRELEESRGRVVRMDDEMVASSDTANTSQVISDNLITFRSIEELQQQNERLVQVVRDLGEKCEADENTATREKTAELKQQLEKALGELEELRGSRQREAEMVESIVRQRDMYRVLYTQSGASPLPSNIPTSTPASALGASPILPRSKKTPLPSPQTPNIPASRFSQEDAKILEDTKAALSQLKEEFSSYRKEKSENESMSSEQLEKFRNEASEMKLKNAKLSSQASFMSDRFKILQSNVEGYKREISNLREKNQKYSNVIVKHEQTINMLKEDFLETKEKLTRLEVNNQSLLSQRDLMRTAESRLTMEKEVTRSELQSMQMLMSNLRAINANLEKTSADMRESMERKMENLEAE</sequence>
<reference evidence="8" key="3">
    <citation type="submission" date="2015-06" db="UniProtKB">
        <authorList>
            <consortium name="EnsemblMetazoa"/>
        </authorList>
    </citation>
    <scope>IDENTIFICATION</scope>
</reference>
<keyword evidence="2 4" id="KW-0175">Coiled coil</keyword>
<proteinExistence type="predicted"/>
<evidence type="ECO:0000256" key="4">
    <source>
        <dbReference type="SAM" id="Coils"/>
    </source>
</evidence>
<accession>R7UJQ2</accession>
<dbReference type="PANTHER" id="PTHR18898">
    <property type="entry name" value="NUCLEOPROTEIN TPR-RELATED"/>
    <property type="match status" value="1"/>
</dbReference>
<feature type="coiled-coil region" evidence="4">
    <location>
        <begin position="201"/>
        <end position="258"/>
    </location>
</feature>
<feature type="domain" description="NUA/TPR/MLP1-2-like" evidence="6">
    <location>
        <begin position="129"/>
        <end position="226"/>
    </location>
</feature>
<name>R7UJQ2_CAPTE</name>
<feature type="region of interest" description="Disordered" evidence="5">
    <location>
        <begin position="280"/>
        <end position="321"/>
    </location>
</feature>
<feature type="compositionally biased region" description="Polar residues" evidence="5">
    <location>
        <begin position="280"/>
        <end position="294"/>
    </location>
</feature>
<dbReference type="EMBL" id="KB300643">
    <property type="protein sequence ID" value="ELU06440.1"/>
    <property type="molecule type" value="Genomic_DNA"/>
</dbReference>
<evidence type="ECO:0000256" key="2">
    <source>
        <dbReference type="ARBA" id="ARBA00023054"/>
    </source>
</evidence>
<evidence type="ECO:0000256" key="3">
    <source>
        <dbReference type="ARBA" id="ARBA00023242"/>
    </source>
</evidence>
<dbReference type="GO" id="GO:0017056">
    <property type="term" value="F:structural constituent of nuclear pore"/>
    <property type="evidence" value="ECO:0007669"/>
    <property type="project" value="TreeGrafter"/>
</dbReference>
<dbReference type="OMA" id="PEMSHAA"/>
<protein>
    <recommendedName>
        <fullName evidence="6">NUA/TPR/MLP1-2-like domain-containing protein</fullName>
    </recommendedName>
</protein>
<dbReference type="OrthoDB" id="343070at2759"/>
<evidence type="ECO:0000313" key="9">
    <source>
        <dbReference type="Proteomes" id="UP000014760"/>
    </source>
</evidence>
<feature type="non-terminal residue" evidence="7">
    <location>
        <position position="514"/>
    </location>
</feature>
<dbReference type="PANTHER" id="PTHR18898:SF2">
    <property type="entry name" value="NUCLEOPROTEIN TPR"/>
    <property type="match status" value="1"/>
</dbReference>
<reference evidence="7 9" key="2">
    <citation type="journal article" date="2013" name="Nature">
        <title>Insights into bilaterian evolution from three spiralian genomes.</title>
        <authorList>
            <person name="Simakov O."/>
            <person name="Marletaz F."/>
            <person name="Cho S.J."/>
            <person name="Edsinger-Gonzales E."/>
            <person name="Havlak P."/>
            <person name="Hellsten U."/>
            <person name="Kuo D.H."/>
            <person name="Larsson T."/>
            <person name="Lv J."/>
            <person name="Arendt D."/>
            <person name="Savage R."/>
            <person name="Osoegawa K."/>
            <person name="de Jong P."/>
            <person name="Grimwood J."/>
            <person name="Chapman J.A."/>
            <person name="Shapiro H."/>
            <person name="Aerts A."/>
            <person name="Otillar R.P."/>
            <person name="Terry A.Y."/>
            <person name="Boore J.L."/>
            <person name="Grigoriev I.V."/>
            <person name="Lindberg D.R."/>
            <person name="Seaver E.C."/>
            <person name="Weisblat D.A."/>
            <person name="Putnam N.H."/>
            <person name="Rokhsar D.S."/>
        </authorList>
    </citation>
    <scope>NUCLEOTIDE SEQUENCE</scope>
    <source>
        <strain evidence="7 9">I ESC-2004</strain>
    </source>
</reference>